<organism evidence="2 3">
    <name type="scientific">Neurospora hispaniola</name>
    <dbReference type="NCBI Taxonomy" id="588809"/>
    <lineage>
        <taxon>Eukaryota</taxon>
        <taxon>Fungi</taxon>
        <taxon>Dikarya</taxon>
        <taxon>Ascomycota</taxon>
        <taxon>Pezizomycotina</taxon>
        <taxon>Sordariomycetes</taxon>
        <taxon>Sordariomycetidae</taxon>
        <taxon>Sordariales</taxon>
        <taxon>Sordariaceae</taxon>
        <taxon>Neurospora</taxon>
    </lineage>
</organism>
<dbReference type="InterPro" id="IPR036673">
    <property type="entry name" value="Cyanovirin-N_sf"/>
</dbReference>
<dbReference type="EMBL" id="JAULSX010000005">
    <property type="protein sequence ID" value="KAK3491126.1"/>
    <property type="molecule type" value="Genomic_DNA"/>
</dbReference>
<comment type="caution">
    <text evidence="2">The sequence shown here is derived from an EMBL/GenBank/DDBJ whole genome shotgun (WGS) entry which is preliminary data.</text>
</comment>
<keyword evidence="3" id="KW-1185">Reference proteome</keyword>
<dbReference type="RefSeq" id="XP_062692309.1">
    <property type="nucleotide sequence ID" value="XM_062838278.1"/>
</dbReference>
<keyword evidence="1" id="KW-0732">Signal</keyword>
<proteinExistence type="predicted"/>
<sequence>MHYPSVLEGLFLSFSIFSLGSTAIISPLHTSDGQLHEAREVKKAGFSKKCWDYKWNKETCVLHATCKVDKKKAEDSSEINVNTCLANFVPRAATAENEDSEENFNNGLLNWQFAPMEVYRLKKASGKAILKNACQDRHHCYIADEDLKGKKGHEPVLQCAKQRNKRPVIIPLDIGIGLDDKGQLGCLPHPED</sequence>
<accession>A0AAJ0I6Y8</accession>
<dbReference type="Gene3D" id="2.30.60.10">
    <property type="entry name" value="Cyanovirin-N"/>
    <property type="match status" value="1"/>
</dbReference>
<dbReference type="GeneID" id="87875900"/>
<feature type="chain" id="PRO_5042605281" evidence="1">
    <location>
        <begin position="23"/>
        <end position="192"/>
    </location>
</feature>
<name>A0AAJ0I6Y8_9PEZI</name>
<dbReference type="Proteomes" id="UP001285908">
    <property type="component" value="Unassembled WGS sequence"/>
</dbReference>
<evidence type="ECO:0000313" key="2">
    <source>
        <dbReference type="EMBL" id="KAK3491126.1"/>
    </source>
</evidence>
<evidence type="ECO:0000256" key="1">
    <source>
        <dbReference type="SAM" id="SignalP"/>
    </source>
</evidence>
<evidence type="ECO:0000313" key="3">
    <source>
        <dbReference type="Proteomes" id="UP001285908"/>
    </source>
</evidence>
<gene>
    <name evidence="2" type="ORF">B0T23DRAFT_397150</name>
</gene>
<dbReference type="AlphaFoldDB" id="A0AAJ0I6Y8"/>
<feature type="signal peptide" evidence="1">
    <location>
        <begin position="1"/>
        <end position="22"/>
    </location>
</feature>
<reference evidence="2 3" key="1">
    <citation type="journal article" date="2023" name="Mol. Phylogenet. Evol.">
        <title>Genome-scale phylogeny and comparative genomics of the fungal order Sordariales.</title>
        <authorList>
            <person name="Hensen N."/>
            <person name="Bonometti L."/>
            <person name="Westerberg I."/>
            <person name="Brannstrom I.O."/>
            <person name="Guillou S."/>
            <person name="Cros-Aarteil S."/>
            <person name="Calhoun S."/>
            <person name="Haridas S."/>
            <person name="Kuo A."/>
            <person name="Mondo S."/>
            <person name="Pangilinan J."/>
            <person name="Riley R."/>
            <person name="LaButti K."/>
            <person name="Andreopoulos B."/>
            <person name="Lipzen A."/>
            <person name="Chen C."/>
            <person name="Yan M."/>
            <person name="Daum C."/>
            <person name="Ng V."/>
            <person name="Clum A."/>
            <person name="Steindorff A."/>
            <person name="Ohm R.A."/>
            <person name="Martin F."/>
            <person name="Silar P."/>
            <person name="Natvig D.O."/>
            <person name="Lalanne C."/>
            <person name="Gautier V."/>
            <person name="Ament-Velasquez S.L."/>
            <person name="Kruys A."/>
            <person name="Hutchinson M.I."/>
            <person name="Powell A.J."/>
            <person name="Barry K."/>
            <person name="Miller A.N."/>
            <person name="Grigoriev I.V."/>
            <person name="Debuchy R."/>
            <person name="Gladieux P."/>
            <person name="Hiltunen Thoren M."/>
            <person name="Johannesson H."/>
        </authorList>
    </citation>
    <scope>NUCLEOTIDE SEQUENCE [LARGE SCALE GENOMIC DNA]</scope>
    <source>
        <strain evidence="2 3">FGSC 10403</strain>
    </source>
</reference>
<protein>
    <submittedName>
        <fullName evidence="2">Uncharacterized protein</fullName>
    </submittedName>
</protein>